<dbReference type="Proteomes" id="UP000006854">
    <property type="component" value="Chromosome"/>
</dbReference>
<protein>
    <submittedName>
        <fullName evidence="1">Uncharacterized protein</fullName>
    </submittedName>
</protein>
<proteinExistence type="predicted"/>
<sequence length="138" mass="14659">MSNPQGVAGSAAVRLVFEYEGDDVRLVLQQPVDTVVRGSGAEGRAGYVVETRDDQGRSLERVPARGAFRESAEVFPEDHAEPVVRVDVEARGAFTVIVPAPAEAAEVAVVRVAPPGREAAPPAVAARDVDLATFRLER</sequence>
<name>F2R7S4_STRVP</name>
<gene>
    <name evidence="1" type="ordered locus">SVEN_3073</name>
</gene>
<dbReference type="KEGG" id="sve:SVEN_3073"/>
<evidence type="ECO:0000313" key="2">
    <source>
        <dbReference type="Proteomes" id="UP000006854"/>
    </source>
</evidence>
<dbReference type="HOGENOM" id="CLU_125488_0_0_11"/>
<accession>F2R7S4</accession>
<dbReference type="PATRIC" id="fig|953739.5.peg.5264"/>
<dbReference type="AlphaFoldDB" id="F2R7S4"/>
<organism evidence="1 2">
    <name type="scientific">Streptomyces venezuelae (strain ATCC 10712 / CBS 650.69 / DSM 40230 / JCM 4526 / NBRC 13096 / PD 04745)</name>
    <dbReference type="NCBI Taxonomy" id="953739"/>
    <lineage>
        <taxon>Bacteria</taxon>
        <taxon>Bacillati</taxon>
        <taxon>Actinomycetota</taxon>
        <taxon>Actinomycetes</taxon>
        <taxon>Kitasatosporales</taxon>
        <taxon>Streptomycetaceae</taxon>
        <taxon>Streptomyces</taxon>
    </lineage>
</organism>
<reference evidence="1 2" key="1">
    <citation type="journal article" date="2011" name="BMC Genomics">
        <title>Genome-wide analysis of the role of GlnR in Streptomyces venezuelae provides new insights into global nitrogen regulation in actinomycetes.</title>
        <authorList>
            <person name="Pullan S.T."/>
            <person name="Bibb M.J."/>
            <person name="Merrick M."/>
        </authorList>
    </citation>
    <scope>NUCLEOTIDE SEQUENCE [LARGE SCALE GENOMIC DNA]</scope>
    <source>
        <strain evidence="2">ATCC 10712 / CBS 650.69 / DSM 40230 / JCM 4526 / NBRC 13096 / PD 04745</strain>
    </source>
</reference>
<dbReference type="EMBL" id="FR845719">
    <property type="protein sequence ID" value="CCA56359.1"/>
    <property type="molecule type" value="Genomic_DNA"/>
</dbReference>
<keyword evidence="2" id="KW-1185">Reference proteome</keyword>
<evidence type="ECO:0000313" key="1">
    <source>
        <dbReference type="EMBL" id="CCA56359.1"/>
    </source>
</evidence>
<dbReference type="eggNOG" id="ENOG503482N">
    <property type="taxonomic scope" value="Bacteria"/>
</dbReference>